<evidence type="ECO:0000313" key="1">
    <source>
        <dbReference type="EMBL" id="MDY0882965.1"/>
    </source>
</evidence>
<dbReference type="RefSeq" id="WP_320508021.1">
    <property type="nucleotide sequence ID" value="NZ_JAXCLW010000002.1"/>
</dbReference>
<dbReference type="EMBL" id="JAXCLW010000002">
    <property type="protein sequence ID" value="MDY0882965.1"/>
    <property type="molecule type" value="Genomic_DNA"/>
</dbReference>
<comment type="caution">
    <text evidence="1">The sequence shown here is derived from an EMBL/GenBank/DDBJ whole genome shotgun (WGS) entry which is preliminary data.</text>
</comment>
<protein>
    <submittedName>
        <fullName evidence="1">Uncharacterized protein</fullName>
    </submittedName>
</protein>
<sequence>MSSDNVVLIGEAAEELRDEFLHWQCRLRQMAMREQAGRPSRGMRPKVETKQGEELSPGIVVLIHKTDSEDSTALFRHQVLKTQDPVERWEKAVDHLAAAYFQRHREFSDTLTALFGPGHGLPDHLLNHRHVVLEFYEFSRRYRLPCTVAELAESDAVFQHTYWHNRLFNPNLPAGVRILAFQPDWSHASVINEEEEE</sequence>
<organism evidence="1 2">
    <name type="scientific">Dongia soli</name>
    <dbReference type="NCBI Taxonomy" id="600628"/>
    <lineage>
        <taxon>Bacteria</taxon>
        <taxon>Pseudomonadati</taxon>
        <taxon>Pseudomonadota</taxon>
        <taxon>Alphaproteobacteria</taxon>
        <taxon>Rhodospirillales</taxon>
        <taxon>Dongiaceae</taxon>
        <taxon>Dongia</taxon>
    </lineage>
</organism>
<name>A0ABU5EBM1_9PROT</name>
<gene>
    <name evidence="1" type="ORF">SMD27_08925</name>
</gene>
<reference evidence="1 2" key="1">
    <citation type="journal article" date="2016" name="Antonie Van Leeuwenhoek">
        <title>Dongia soli sp. nov., isolated from soil from Dokdo, Korea.</title>
        <authorList>
            <person name="Kim D.U."/>
            <person name="Lee H."/>
            <person name="Kim H."/>
            <person name="Kim S.G."/>
            <person name="Ka J.O."/>
        </authorList>
    </citation>
    <scope>NUCLEOTIDE SEQUENCE [LARGE SCALE GENOMIC DNA]</scope>
    <source>
        <strain evidence="1 2">D78</strain>
    </source>
</reference>
<accession>A0ABU5EBM1</accession>
<evidence type="ECO:0000313" key="2">
    <source>
        <dbReference type="Proteomes" id="UP001279642"/>
    </source>
</evidence>
<dbReference type="Proteomes" id="UP001279642">
    <property type="component" value="Unassembled WGS sequence"/>
</dbReference>
<proteinExistence type="predicted"/>
<keyword evidence="2" id="KW-1185">Reference proteome</keyword>